<keyword evidence="2" id="KW-0378">Hydrolase</keyword>
<evidence type="ECO:0000313" key="3">
    <source>
        <dbReference type="Proteomes" id="UP001223646"/>
    </source>
</evidence>
<keyword evidence="1" id="KW-1133">Transmembrane helix</keyword>
<dbReference type="AlphaFoldDB" id="A0AAW9SNL5"/>
<sequence length="167" mass="18175">MDVTVPIWVVVLVIALIVVLVSGLVASSTATRLNRMHIRTDLARSSLEAALGRRAAVARAAYPELAGVVTKVEATPLRANNTGQRADVENELTRKIVALYEEQPVDRTMAIELSDAHTRLELARRFYNDAVTDTKALRARPLVRALRLAGTAPEPEYFDAADGLTTA</sequence>
<dbReference type="RefSeq" id="WP_284827011.1">
    <property type="nucleotide sequence ID" value="NZ_JASOOY020000035.1"/>
</dbReference>
<reference evidence="2" key="1">
    <citation type="submission" date="2023-05" db="EMBL/GenBank/DDBJ databases">
        <authorList>
            <person name="Du J."/>
        </authorList>
    </citation>
    <scope>NUCLEOTIDE SEQUENCE</scope>
    <source>
        <strain evidence="2">UMB1064</strain>
    </source>
</reference>
<feature type="transmembrane region" description="Helical" evidence="1">
    <location>
        <begin position="6"/>
        <end position="26"/>
    </location>
</feature>
<accession>A0AAW9SNL5</accession>
<organism evidence="2 3">
    <name type="scientific">Corynebacterium amycolatum</name>
    <dbReference type="NCBI Taxonomy" id="43765"/>
    <lineage>
        <taxon>Bacteria</taxon>
        <taxon>Bacillati</taxon>
        <taxon>Actinomycetota</taxon>
        <taxon>Actinomycetes</taxon>
        <taxon>Mycobacteriales</taxon>
        <taxon>Corynebacteriaceae</taxon>
        <taxon>Corynebacterium</taxon>
    </lineage>
</organism>
<gene>
    <name evidence="2" type="ORF">QP460_011230</name>
</gene>
<name>A0AAW9SNL5_CORAY</name>
<dbReference type="Proteomes" id="UP001223646">
    <property type="component" value="Unassembled WGS sequence"/>
</dbReference>
<dbReference type="GO" id="GO:0016787">
    <property type="term" value="F:hydrolase activity"/>
    <property type="evidence" value="ECO:0007669"/>
    <property type="project" value="UniProtKB-KW"/>
</dbReference>
<proteinExistence type="predicted"/>
<protein>
    <submittedName>
        <fullName evidence="2">NUDIX hydrolase</fullName>
    </submittedName>
</protein>
<reference evidence="2" key="2">
    <citation type="submission" date="2024-05" db="EMBL/GenBank/DDBJ databases">
        <authorList>
            <person name="Wolfe A."/>
        </authorList>
    </citation>
    <scope>NUCLEOTIDE SEQUENCE</scope>
    <source>
        <strain evidence="2">UMB1064</strain>
    </source>
</reference>
<comment type="caution">
    <text evidence="2">The sequence shown here is derived from an EMBL/GenBank/DDBJ whole genome shotgun (WGS) entry which is preliminary data.</text>
</comment>
<keyword evidence="1" id="KW-0472">Membrane</keyword>
<evidence type="ECO:0000313" key="2">
    <source>
        <dbReference type="EMBL" id="MEO3718147.1"/>
    </source>
</evidence>
<keyword evidence="1" id="KW-0812">Transmembrane</keyword>
<dbReference type="EMBL" id="JASOOY020000035">
    <property type="protein sequence ID" value="MEO3718147.1"/>
    <property type="molecule type" value="Genomic_DNA"/>
</dbReference>
<evidence type="ECO:0000256" key="1">
    <source>
        <dbReference type="SAM" id="Phobius"/>
    </source>
</evidence>